<feature type="region of interest" description="Disordered" evidence="8">
    <location>
        <begin position="1368"/>
        <end position="1488"/>
    </location>
</feature>
<dbReference type="InterPro" id="IPR024657">
    <property type="entry name" value="COMPASS_Set1_N-SET"/>
</dbReference>
<keyword evidence="4" id="KW-0949">S-adenosyl-L-methionine</keyword>
<dbReference type="InterPro" id="IPR000504">
    <property type="entry name" value="RRM_dom"/>
</dbReference>
<dbReference type="Gene3D" id="3.30.70.330">
    <property type="match status" value="1"/>
</dbReference>
<dbReference type="InterPro" id="IPR003616">
    <property type="entry name" value="Post-SET_dom"/>
</dbReference>
<dbReference type="SMART" id="SM00508">
    <property type="entry name" value="PostSET"/>
    <property type="match status" value="1"/>
</dbReference>
<evidence type="ECO:0000259" key="9">
    <source>
        <dbReference type="PROSITE" id="PS50102"/>
    </source>
</evidence>
<dbReference type="GO" id="GO:0048188">
    <property type="term" value="C:Set1C/COMPASS complex"/>
    <property type="evidence" value="ECO:0007669"/>
    <property type="project" value="TreeGrafter"/>
</dbReference>
<gene>
    <name evidence="11" type="primary">Setd1a</name>
    <name evidence="11" type="ORF">GTO96_0003042</name>
</gene>
<feature type="compositionally biased region" description="Basic and acidic residues" evidence="8">
    <location>
        <begin position="1104"/>
        <end position="1118"/>
    </location>
</feature>
<proteinExistence type="predicted"/>
<dbReference type="Gene3D" id="2.170.270.10">
    <property type="entry name" value="SET domain"/>
    <property type="match status" value="2"/>
</dbReference>
<feature type="non-terminal residue" evidence="11">
    <location>
        <position position="1942"/>
    </location>
</feature>
<dbReference type="SMART" id="SM00360">
    <property type="entry name" value="RRM"/>
    <property type="match status" value="1"/>
</dbReference>
<feature type="compositionally biased region" description="Polar residues" evidence="8">
    <location>
        <begin position="1384"/>
        <end position="1394"/>
    </location>
</feature>
<accession>A0A8X7XA59</accession>
<feature type="region of interest" description="Disordered" evidence="8">
    <location>
        <begin position="636"/>
        <end position="661"/>
    </location>
</feature>
<dbReference type="SUPFAM" id="SSF54928">
    <property type="entry name" value="RNA-binding domain, RBD"/>
    <property type="match status" value="1"/>
</dbReference>
<feature type="domain" description="RRM" evidence="9">
    <location>
        <begin position="58"/>
        <end position="146"/>
    </location>
</feature>
<feature type="non-terminal residue" evidence="11">
    <location>
        <position position="1"/>
    </location>
</feature>
<dbReference type="FunFam" id="3.30.70.330:FF:000178">
    <property type="entry name" value="Histone-lysine N-methyltransferase"/>
    <property type="match status" value="1"/>
</dbReference>
<evidence type="ECO:0000259" key="10">
    <source>
        <dbReference type="PROSITE" id="PS50868"/>
    </source>
</evidence>
<feature type="compositionally biased region" description="Acidic residues" evidence="8">
    <location>
        <begin position="1749"/>
        <end position="1758"/>
    </location>
</feature>
<dbReference type="PROSITE" id="PS50868">
    <property type="entry name" value="POST_SET"/>
    <property type="match status" value="1"/>
</dbReference>
<feature type="compositionally biased region" description="Gly residues" evidence="8">
    <location>
        <begin position="358"/>
        <end position="370"/>
    </location>
</feature>
<feature type="region of interest" description="Disordered" evidence="8">
    <location>
        <begin position="222"/>
        <end position="501"/>
    </location>
</feature>
<evidence type="ECO:0000256" key="2">
    <source>
        <dbReference type="ARBA" id="ARBA00022603"/>
    </source>
</evidence>
<evidence type="ECO:0000256" key="3">
    <source>
        <dbReference type="ARBA" id="ARBA00022679"/>
    </source>
</evidence>
<organism evidence="11 12">
    <name type="scientific">Polypterus senegalus</name>
    <name type="common">Senegal bichir</name>
    <dbReference type="NCBI Taxonomy" id="55291"/>
    <lineage>
        <taxon>Eukaryota</taxon>
        <taxon>Metazoa</taxon>
        <taxon>Chordata</taxon>
        <taxon>Craniata</taxon>
        <taxon>Vertebrata</taxon>
        <taxon>Euteleostomi</taxon>
        <taxon>Actinopterygii</taxon>
        <taxon>Polypteriformes</taxon>
        <taxon>Polypteridae</taxon>
        <taxon>Polypterus</taxon>
    </lineage>
</organism>
<dbReference type="InterPro" id="IPR046341">
    <property type="entry name" value="SET_dom_sf"/>
</dbReference>
<feature type="compositionally biased region" description="Low complexity" evidence="8">
    <location>
        <begin position="826"/>
        <end position="838"/>
    </location>
</feature>
<dbReference type="InterPro" id="IPR012677">
    <property type="entry name" value="Nucleotide-bd_a/b_plait_sf"/>
</dbReference>
<reference evidence="11 12" key="1">
    <citation type="journal article" date="2021" name="Cell">
        <title>Tracing the genetic footprints of vertebrate landing in non-teleost ray-finned fishes.</title>
        <authorList>
            <person name="Bi X."/>
            <person name="Wang K."/>
            <person name="Yang L."/>
            <person name="Pan H."/>
            <person name="Jiang H."/>
            <person name="Wei Q."/>
            <person name="Fang M."/>
            <person name="Yu H."/>
            <person name="Zhu C."/>
            <person name="Cai Y."/>
            <person name="He Y."/>
            <person name="Gan X."/>
            <person name="Zeng H."/>
            <person name="Yu D."/>
            <person name="Zhu Y."/>
            <person name="Jiang H."/>
            <person name="Qiu Q."/>
            <person name="Yang H."/>
            <person name="Zhang Y.E."/>
            <person name="Wang W."/>
            <person name="Zhu M."/>
            <person name="He S."/>
            <person name="Zhang G."/>
        </authorList>
    </citation>
    <scope>NUCLEOTIDE SEQUENCE [LARGE SCALE GENOMIC DNA]</scope>
    <source>
        <strain evidence="11">Bchr_013</strain>
    </source>
</reference>
<feature type="region of interest" description="Disordered" evidence="8">
    <location>
        <begin position="182"/>
        <end position="203"/>
    </location>
</feature>
<feature type="compositionally biased region" description="Polar residues" evidence="8">
    <location>
        <begin position="642"/>
        <end position="659"/>
    </location>
</feature>
<feature type="region of interest" description="Disordered" evidence="8">
    <location>
        <begin position="1095"/>
        <end position="1118"/>
    </location>
</feature>
<keyword evidence="5" id="KW-0156">Chromatin regulator</keyword>
<feature type="compositionally biased region" description="Polar residues" evidence="8">
    <location>
        <begin position="1524"/>
        <end position="1533"/>
    </location>
</feature>
<dbReference type="InterPro" id="IPR035979">
    <property type="entry name" value="RBD_domain_sf"/>
</dbReference>
<feature type="compositionally biased region" description="Low complexity" evidence="8">
    <location>
        <begin position="1458"/>
        <end position="1468"/>
    </location>
</feature>
<keyword evidence="2 11" id="KW-0489">Methyltransferase</keyword>
<feature type="compositionally biased region" description="Low complexity" evidence="8">
    <location>
        <begin position="395"/>
        <end position="407"/>
    </location>
</feature>
<keyword evidence="3" id="KW-0808">Transferase</keyword>
<feature type="compositionally biased region" description="Polar residues" evidence="8">
    <location>
        <begin position="473"/>
        <end position="485"/>
    </location>
</feature>
<feature type="region of interest" description="Disordered" evidence="8">
    <location>
        <begin position="769"/>
        <end position="847"/>
    </location>
</feature>
<feature type="compositionally biased region" description="Polar residues" evidence="8">
    <location>
        <begin position="769"/>
        <end position="784"/>
    </location>
</feature>
<feature type="domain" description="Post-SET" evidence="10">
    <location>
        <begin position="1926"/>
        <end position="1942"/>
    </location>
</feature>
<feature type="compositionally biased region" description="Polar residues" evidence="8">
    <location>
        <begin position="222"/>
        <end position="252"/>
    </location>
</feature>
<dbReference type="SMART" id="SM00317">
    <property type="entry name" value="SET"/>
    <property type="match status" value="1"/>
</dbReference>
<evidence type="ECO:0000256" key="6">
    <source>
        <dbReference type="ARBA" id="ARBA00023242"/>
    </source>
</evidence>
<dbReference type="InterPro" id="IPR001214">
    <property type="entry name" value="SET_dom"/>
</dbReference>
<comment type="subcellular location">
    <subcellularLocation>
        <location evidence="1">Nucleus</location>
    </subcellularLocation>
</comment>
<feature type="compositionally biased region" description="Low complexity" evidence="8">
    <location>
        <begin position="371"/>
        <end position="383"/>
    </location>
</feature>
<feature type="region of interest" description="Disordered" evidence="8">
    <location>
        <begin position="686"/>
        <end position="755"/>
    </location>
</feature>
<evidence type="ECO:0000256" key="8">
    <source>
        <dbReference type="SAM" id="MobiDB-lite"/>
    </source>
</evidence>
<feature type="compositionally biased region" description="Low complexity" evidence="8">
    <location>
        <begin position="290"/>
        <end position="306"/>
    </location>
</feature>
<keyword evidence="7" id="KW-0694">RNA-binding</keyword>
<dbReference type="PANTHER" id="PTHR45814:SF3">
    <property type="entry name" value="HISTONE-LYSINE N-METHYLTRANSFERASE SETD1A"/>
    <property type="match status" value="1"/>
</dbReference>
<feature type="region of interest" description="Disordered" evidence="8">
    <location>
        <begin position="1508"/>
        <end position="1546"/>
    </location>
</feature>
<dbReference type="SUPFAM" id="SSF82199">
    <property type="entry name" value="SET domain"/>
    <property type="match status" value="1"/>
</dbReference>
<feature type="compositionally biased region" description="Basic and acidic residues" evidence="8">
    <location>
        <begin position="722"/>
        <end position="741"/>
    </location>
</feature>
<dbReference type="PANTHER" id="PTHR45814">
    <property type="entry name" value="HISTONE-LYSINE N-METHYLTRANSFERASE SETD1"/>
    <property type="match status" value="1"/>
</dbReference>
<keyword evidence="12" id="KW-1185">Reference proteome</keyword>
<feature type="compositionally biased region" description="Basic and acidic residues" evidence="8">
    <location>
        <begin position="695"/>
        <end position="710"/>
    </location>
</feature>
<evidence type="ECO:0000256" key="1">
    <source>
        <dbReference type="ARBA" id="ARBA00004123"/>
    </source>
</evidence>
<dbReference type="CDD" id="cd12548">
    <property type="entry name" value="RRM_Set1A"/>
    <property type="match status" value="1"/>
</dbReference>
<feature type="compositionally biased region" description="Basic and acidic residues" evidence="8">
    <location>
        <begin position="408"/>
        <end position="420"/>
    </location>
</feature>
<feature type="compositionally biased region" description="Polar residues" evidence="8">
    <location>
        <begin position="261"/>
        <end position="289"/>
    </location>
</feature>
<feature type="compositionally biased region" description="Basic residues" evidence="8">
    <location>
        <begin position="456"/>
        <end position="467"/>
    </location>
</feature>
<dbReference type="SMART" id="SM01291">
    <property type="entry name" value="N-SET"/>
    <property type="match status" value="1"/>
</dbReference>
<feature type="region of interest" description="Disordered" evidence="8">
    <location>
        <begin position="1170"/>
        <end position="1347"/>
    </location>
</feature>
<dbReference type="PROSITE" id="PS50102">
    <property type="entry name" value="RRM"/>
    <property type="match status" value="1"/>
</dbReference>
<dbReference type="EMBL" id="JAATIS010003638">
    <property type="protein sequence ID" value="KAG2463660.1"/>
    <property type="molecule type" value="Genomic_DNA"/>
</dbReference>
<keyword evidence="6" id="KW-0539">Nucleus</keyword>
<evidence type="ECO:0000256" key="7">
    <source>
        <dbReference type="PROSITE-ProRule" id="PRU00176"/>
    </source>
</evidence>
<evidence type="ECO:0000256" key="4">
    <source>
        <dbReference type="ARBA" id="ARBA00022691"/>
    </source>
</evidence>
<feature type="region of interest" description="Disordered" evidence="8">
    <location>
        <begin position="1749"/>
        <end position="1784"/>
    </location>
</feature>
<feature type="compositionally biased region" description="Acidic residues" evidence="8">
    <location>
        <begin position="787"/>
        <end position="801"/>
    </location>
</feature>
<dbReference type="InterPro" id="IPR044570">
    <property type="entry name" value="Set1-like"/>
</dbReference>
<feature type="compositionally biased region" description="Acidic residues" evidence="8">
    <location>
        <begin position="1234"/>
        <end position="1257"/>
    </location>
</feature>
<comment type="caution">
    <text evidence="11">The sequence shown here is derived from an EMBL/GenBank/DDBJ whole genome shotgun (WGS) entry which is preliminary data.</text>
</comment>
<feature type="compositionally biased region" description="Acidic residues" evidence="8">
    <location>
        <begin position="1196"/>
        <end position="1205"/>
    </location>
</feature>
<evidence type="ECO:0000313" key="11">
    <source>
        <dbReference type="EMBL" id="KAG2463660.1"/>
    </source>
</evidence>
<dbReference type="GO" id="GO:0042800">
    <property type="term" value="F:histone H3K4 methyltransferase activity"/>
    <property type="evidence" value="ECO:0007669"/>
    <property type="project" value="InterPro"/>
</dbReference>
<dbReference type="GO" id="GO:0003723">
    <property type="term" value="F:RNA binding"/>
    <property type="evidence" value="ECO:0007669"/>
    <property type="project" value="UniProtKB-UniRule"/>
</dbReference>
<feature type="compositionally biased region" description="Low complexity" evidence="8">
    <location>
        <begin position="807"/>
        <end position="818"/>
    </location>
</feature>
<dbReference type="Pfam" id="PF00076">
    <property type="entry name" value="RRM_1"/>
    <property type="match status" value="1"/>
</dbReference>
<evidence type="ECO:0000313" key="12">
    <source>
        <dbReference type="Proteomes" id="UP000886611"/>
    </source>
</evidence>
<name>A0A8X7XA59_POLSE</name>
<feature type="compositionally biased region" description="Low complexity" evidence="8">
    <location>
        <begin position="1206"/>
        <end position="1216"/>
    </location>
</feature>
<evidence type="ECO:0000256" key="5">
    <source>
        <dbReference type="ARBA" id="ARBA00022853"/>
    </source>
</evidence>
<feature type="compositionally biased region" description="Polar residues" evidence="8">
    <location>
        <begin position="1312"/>
        <end position="1333"/>
    </location>
</feature>
<protein>
    <submittedName>
        <fullName evidence="11">SET1A methyltransferase</fullName>
    </submittedName>
</protein>
<dbReference type="GO" id="GO:0032259">
    <property type="term" value="P:methylation"/>
    <property type="evidence" value="ECO:0007669"/>
    <property type="project" value="UniProtKB-KW"/>
</dbReference>
<dbReference type="InterPro" id="IPR034467">
    <property type="entry name" value="Set1A_RRM"/>
</dbReference>
<feature type="compositionally biased region" description="Basic and acidic residues" evidence="8">
    <location>
        <begin position="1278"/>
        <end position="1311"/>
    </location>
</feature>
<sequence length="1942" mass="214647">MASSLWKVRLRKVSGGCRRHGFQDAGYTPVGDVRDPRPRRIWSKHRELSLPIPKFKLDEFYIGQIPLKEVTFARLNDNIKEPFLAEMCRKFGEVEEIEILYHPKTRKHLGLAKVLFTTTRGAKETVKNLHSTSVMGNIVHAQLDIKGQQRMKYYDLIVNGSYTPQTVPTGGKALSEKLFQTPTHLPDTSTDLRHRPSSDITSSSVVGGFSLTSIVPVATPGNNTPCSLDTPNSSSFTGPFTPASGTSSQGATPYTPRGGTPFSQDSAYSSRQGTPGYSGNTSGFHQDNLSTISSSSTPLSSSSSSTAGYKSRRHENSSYHQDSSYSRRQGHHHYSSSSSQSHYRSNDHHYPPYSSSTGLGGGAGSTGSGSGQQYETGGTSSLYSHHHSSSESNRESTGSRYSSSSSRRSSEGRSYHHHEGGSSSYHHHHHSDRREDRGYRSSSHHRSSLDSSSSSYHRHRNHHHNHHRDSDYVNSQQPSQNYSSTDRYHQNSSSSSSSSYIYGKDSTQSTCAIGNALPLSSSHEQAFEQPSGDKDYRVLPPPPVPSASSVVTAVADTTSYTQGNSLNDYYPPHLQTIADTSLVNLHQDGPVESIVSGGMHSAEERLILLQLQQQQLPQSPVVTELAASVVVGGNLSPAHCPSVSSTRSVSPELDSTNESVPFAHHSSLDSRIEMLLKEQRAKFSFLSSDDEDDKEKDRSIKKDEESEKQSTEGNSLLKLRRQKLDKDESAEIRGCKNEAHKKPSTPPPPAPASFEDVVPAQEDQTINLQKTPTQNGQDQPSPHSSGEDMEISDDELAEESPEIASEHLQQPHQQQHFPGVPPPPSLAAMPMSVSSYPHIPHPPPGFPLQPPPGLAPPMSHIPGVSDVSPHTQHHHAALPDFHALPLHGLPPSNIYDYVNSMELMNHLGNQYGGISMSFQMQTQMLSRLHQMRLINSNTGAQPSSLLSSSAAAKGSGFSPFEAPYGTYPAPHPYLDQEACTAPFDQDHRFPPHLQHLPFGFPEPQPSWGHCLPAQHPQTGFSHDVSSHGLAPNYLPTYTQPPTQRDPHESTVAGVLSSLIQEMKSIMQRDLNRKMIENIAFGTFDEWWERKERKAKPFQTTTKVPVKEEEKKEEKLKPREPGLLSLVDWAKSGGMSGLESFGLGAGSLRGALRLPSFKVKRKEPLELSEGGDLKRVRLSTPADEDDDGNDASSKADSDEEESESSSDSESSSSSSTSSDEEEDEEVSKEARVQGDTDEEEDDDDSDEDEAEYTVDESTVDSSAMDTKDKSMLVSASQEETVKVNEDAKLNEVFHQKCKPGDNEEEKGLKTSVDENSTIASSQVLPAQPLTTSEIHPSPPLQKDESPILLLPPLKKRRKTVSFSVEDDAKQIEPVQSETSVEKQEQISITSCSSILSPVKSEPPESILTTPKSERPSPVLLTYSTSPLASPKTHETSHFAMANITSPSKYSEKQDSIVLSVTPPVRSPATPTTPPSPQIKSPSRKKESPKMVCRTVLNLPLDHASLVKAPVEEPAPLRGRPRGRQRTLSQQSDSVDSAVPVGNTDEDQKLRLKEQLGVSTLLELANTAFSPSRARPSSPVDLSVLADIALKMPLSGEEKKCQTSEDTIIAPCDSEETETSDEAEEQGINPSVTLEGHYILLEHNYAKPLMPIPSTPKKNSKNAETVASVETNLSNSIATVLEAPEEIIEESLTSPNTPVCKVENTCLITSSIAEVVQESQQLIQTKVHQKENVHEEQHQEDDMDIEILEPGEVMNSDEENETNRRKSKRLIQQHKGEKGFTPQEKQQKYEENLMSRFEQRSEFEQMTILYDIWNTGLDVEDMRFLKLTYEQLLQEDHNTDWLNDTHWFRKKKLRFGRSRIHEWGLFAMEPIAADEMVIEYVGQNIRQPNCYAKVITLESQKKIVIYSKQPIGVNEEITYDYKFPIEENKIPCLCGTENCRGTLN</sequence>
<dbReference type="Proteomes" id="UP000886611">
    <property type="component" value="Unassembled WGS sequence"/>
</dbReference>